<keyword evidence="1" id="KW-1133">Transmembrane helix</keyword>
<dbReference type="GeneID" id="47723378"/>
<proteinExistence type="predicted"/>
<sequence length="127" mass="13781">MKKHLPLVLKIIVAFILLQTLFFKFTGAQESVDLFTKVAGNENEKIMRIGTGILELIATILLFTPNKAWLGALLSSGVMGGAIMSHLTVLGIIHNNDGGTLFISAIVVLAISSFLLIFDKGKIPLFR</sequence>
<gene>
    <name evidence="2" type="ORF">MARIT_1876</name>
</gene>
<dbReference type="Proteomes" id="UP000231564">
    <property type="component" value="Chromosome MARIT"/>
</dbReference>
<dbReference type="RefSeq" id="WP_095341172.1">
    <property type="nucleotide sequence ID" value="NZ_BAUG01000002.1"/>
</dbReference>
<reference evidence="2 3" key="1">
    <citation type="submission" date="2016-11" db="EMBL/GenBank/DDBJ databases">
        <authorList>
            <person name="Jaros S."/>
            <person name="Januszkiewicz K."/>
            <person name="Wedrychowicz H."/>
        </authorList>
    </citation>
    <scope>NUCLEOTIDE SEQUENCE [LARGE SCALE GENOMIC DNA]</scope>
    <source>
        <strain evidence="2">NCIMB 2154T</strain>
    </source>
</reference>
<protein>
    <submittedName>
        <fullName evidence="2">DoxX family protein</fullName>
    </submittedName>
</protein>
<evidence type="ECO:0000313" key="3">
    <source>
        <dbReference type="Proteomes" id="UP000231564"/>
    </source>
</evidence>
<evidence type="ECO:0000256" key="1">
    <source>
        <dbReference type="SAM" id="Phobius"/>
    </source>
</evidence>
<dbReference type="OrthoDB" id="8161897at2"/>
<dbReference type="AlphaFoldDB" id="A0A2H1EAK5"/>
<organism evidence="2 3">
    <name type="scientific">Tenacibaculum maritimum NCIMB 2154</name>
    <dbReference type="NCBI Taxonomy" id="1349785"/>
    <lineage>
        <taxon>Bacteria</taxon>
        <taxon>Pseudomonadati</taxon>
        <taxon>Bacteroidota</taxon>
        <taxon>Flavobacteriia</taxon>
        <taxon>Flavobacteriales</taxon>
        <taxon>Flavobacteriaceae</taxon>
        <taxon>Tenacibaculum</taxon>
    </lineage>
</organism>
<dbReference type="EMBL" id="LT634361">
    <property type="protein sequence ID" value="SFZ83055.1"/>
    <property type="molecule type" value="Genomic_DNA"/>
</dbReference>
<keyword evidence="1" id="KW-0812">Transmembrane</keyword>
<feature type="transmembrane region" description="Helical" evidence="1">
    <location>
        <begin position="99"/>
        <end position="118"/>
    </location>
</feature>
<keyword evidence="1" id="KW-0472">Membrane</keyword>
<name>A0A2H1EAK5_9FLAO</name>
<dbReference type="KEGG" id="tmar:MARIT_1876"/>
<feature type="transmembrane region" description="Helical" evidence="1">
    <location>
        <begin position="7"/>
        <end position="26"/>
    </location>
</feature>
<feature type="transmembrane region" description="Helical" evidence="1">
    <location>
        <begin position="70"/>
        <end position="93"/>
    </location>
</feature>
<accession>A0A2H1EAK5</accession>
<feature type="transmembrane region" description="Helical" evidence="1">
    <location>
        <begin position="46"/>
        <end position="63"/>
    </location>
</feature>
<keyword evidence="3" id="KW-1185">Reference proteome</keyword>
<dbReference type="STRING" id="1349785.GCA_000509405_02831"/>
<evidence type="ECO:0000313" key="2">
    <source>
        <dbReference type="EMBL" id="SFZ83055.1"/>
    </source>
</evidence>